<dbReference type="Proteomes" id="UP000276542">
    <property type="component" value="Unassembled WGS sequence"/>
</dbReference>
<dbReference type="AlphaFoldDB" id="A0A3A5HCZ1"/>
<keyword evidence="2" id="KW-0472">Membrane</keyword>
<dbReference type="SUPFAM" id="SSF53300">
    <property type="entry name" value="vWA-like"/>
    <property type="match status" value="1"/>
</dbReference>
<protein>
    <submittedName>
        <fullName evidence="4">VWA domain-containing protein</fullName>
    </submittedName>
</protein>
<organism evidence="4 5">
    <name type="scientific">Nocardioides cavernaquae</name>
    <dbReference type="NCBI Taxonomy" id="2321396"/>
    <lineage>
        <taxon>Bacteria</taxon>
        <taxon>Bacillati</taxon>
        <taxon>Actinomycetota</taxon>
        <taxon>Actinomycetes</taxon>
        <taxon>Propionibacteriales</taxon>
        <taxon>Nocardioidaceae</taxon>
        <taxon>Nocardioides</taxon>
    </lineage>
</organism>
<dbReference type="InterPro" id="IPR002035">
    <property type="entry name" value="VWF_A"/>
</dbReference>
<dbReference type="PROSITE" id="PS50234">
    <property type="entry name" value="VWFA"/>
    <property type="match status" value="1"/>
</dbReference>
<sequence length="616" mass="62141">MTPKRTTSPRSRAAARTAIVTAVSQPHLGDPMRRLLALALLSAPVAIGAAGVPVAHADGDHSTRVMLLVDASASMSGQTGGGITRMEAASRAVSGAAARLGPREEVGLQVYGSGQAAGCDDTRVLLAPRVGTEAKLRDALVPSSPPASRGESPLGPALQRAGEALGSRGPRAIVLVAHGAPTCDPDPVVAAAQLTASDPDLRIHVIGVDVTGAQRDTLRRVAAAGDGVYRDAHGAAALAEAVDGTLTRATQVFLGGGIPAAGGDSAAESTEVRSGTWFDTLGAQGTGHAEGWFVFERVLAESTLHVHASVRIPEDPAHVGDEVGLEIEAFAGERSCGSATARGTASTDAIVSAYLPVPDLADGDEGCRDARRLGVVVRRTDQAGVPALPVEMYAAEEAPAPDEPLTPVAADGEGARVALISPGAVQAGAPTFAQAPELAEGAHRGLIVPGETQVFRVPVGWGQRLGAAVQFPAGEGVTGSIRVISPNRAGVVDQQETSAGSVEVHTPTVAYGNRTSSTASVAAANVAGDYYVLVSASAADTMSRAEVPFVLGVAVSGKEQPRPAYRGALVPSAETGTGTASEATDGGKARIGWIAALAVVFGLGAGAAAWFGTRRS</sequence>
<evidence type="ECO:0000313" key="4">
    <source>
        <dbReference type="EMBL" id="RJS47355.1"/>
    </source>
</evidence>
<keyword evidence="2" id="KW-1133">Transmembrane helix</keyword>
<gene>
    <name evidence="4" type="ORF">D4739_14785</name>
</gene>
<feature type="region of interest" description="Disordered" evidence="1">
    <location>
        <begin position="137"/>
        <end position="157"/>
    </location>
</feature>
<evidence type="ECO:0000256" key="2">
    <source>
        <dbReference type="SAM" id="Phobius"/>
    </source>
</evidence>
<feature type="domain" description="VWFA" evidence="3">
    <location>
        <begin position="64"/>
        <end position="246"/>
    </location>
</feature>
<dbReference type="EMBL" id="QYRP01000002">
    <property type="protein sequence ID" value="RJS47355.1"/>
    <property type="molecule type" value="Genomic_DNA"/>
</dbReference>
<dbReference type="Pfam" id="PF13519">
    <property type="entry name" value="VWA_2"/>
    <property type="match status" value="1"/>
</dbReference>
<name>A0A3A5HCZ1_9ACTN</name>
<keyword evidence="2" id="KW-0812">Transmembrane</keyword>
<dbReference type="SMART" id="SM00327">
    <property type="entry name" value="VWA"/>
    <property type="match status" value="1"/>
</dbReference>
<dbReference type="Gene3D" id="3.40.50.410">
    <property type="entry name" value="von Willebrand factor, type A domain"/>
    <property type="match status" value="1"/>
</dbReference>
<evidence type="ECO:0000313" key="5">
    <source>
        <dbReference type="Proteomes" id="UP000276542"/>
    </source>
</evidence>
<feature type="transmembrane region" description="Helical" evidence="2">
    <location>
        <begin position="591"/>
        <end position="611"/>
    </location>
</feature>
<evidence type="ECO:0000259" key="3">
    <source>
        <dbReference type="PROSITE" id="PS50234"/>
    </source>
</evidence>
<keyword evidence="5" id="KW-1185">Reference proteome</keyword>
<comment type="caution">
    <text evidence="4">The sequence shown here is derived from an EMBL/GenBank/DDBJ whole genome shotgun (WGS) entry which is preliminary data.</text>
</comment>
<dbReference type="OrthoDB" id="4318225at2"/>
<proteinExistence type="predicted"/>
<dbReference type="InterPro" id="IPR036465">
    <property type="entry name" value="vWFA_dom_sf"/>
</dbReference>
<reference evidence="5" key="1">
    <citation type="submission" date="2018-09" db="EMBL/GenBank/DDBJ databases">
        <authorList>
            <person name="Zhu H."/>
        </authorList>
    </citation>
    <scope>NUCLEOTIDE SEQUENCE [LARGE SCALE GENOMIC DNA]</scope>
    <source>
        <strain evidence="5">K1W22B-1</strain>
    </source>
</reference>
<accession>A0A3A5HCZ1</accession>
<evidence type="ECO:0000256" key="1">
    <source>
        <dbReference type="SAM" id="MobiDB-lite"/>
    </source>
</evidence>